<dbReference type="KEGG" id="ndi:NDAI_0G04580"/>
<gene>
    <name evidence="2" type="primary">NDAI0G04580</name>
    <name evidence="2" type="ordered locus">NDAI_0G04580</name>
</gene>
<dbReference type="Proteomes" id="UP000000689">
    <property type="component" value="Chromosome 7"/>
</dbReference>
<name>J7SB03_NAUDC</name>
<sequence>MVGSFRTKQFFHHRRETYQNPSTDIESKVNLNKDFDLAYNDLITKKNKENQYHHHHHIRRWKNNKVPFYDFDDSKLESMTSFGSSKTPAKENIMEGVGGDDGYYGYNDKRHKPLRFFKKQTGVKNKKNNSENTGSGVEEDEIKTLDYNDDWNSTLERKIYNLEKEVFSKNSFVSTGGDDDSSTISEEESCPSSPYVKSTRAKKEDKVISREKVLGELGMGDSPIGNININSNIVSGLSDTLTLVTSAQSTTPDEERIFSEIYGNRNDSYL</sequence>
<evidence type="ECO:0000313" key="3">
    <source>
        <dbReference type="Proteomes" id="UP000000689"/>
    </source>
</evidence>
<proteinExistence type="predicted"/>
<evidence type="ECO:0000313" key="2">
    <source>
        <dbReference type="EMBL" id="CCK73443.1"/>
    </source>
</evidence>
<feature type="compositionally biased region" description="Acidic residues" evidence="1">
    <location>
        <begin position="177"/>
        <end position="189"/>
    </location>
</feature>
<reference evidence="2 3" key="1">
    <citation type="journal article" date="2011" name="Proc. Natl. Acad. Sci. U.S.A.">
        <title>Evolutionary erosion of yeast sex chromosomes by mating-type switching accidents.</title>
        <authorList>
            <person name="Gordon J.L."/>
            <person name="Armisen D."/>
            <person name="Proux-Wera E."/>
            <person name="Oheigeartaigh S.S."/>
            <person name="Byrne K.P."/>
            <person name="Wolfe K.H."/>
        </authorList>
    </citation>
    <scope>NUCLEOTIDE SEQUENCE [LARGE SCALE GENOMIC DNA]</scope>
    <source>
        <strain evidence="3">ATCC 10597 / BCRC 20456 / CBS 421 / NBRC 0211 / NRRL Y-12639</strain>
    </source>
</reference>
<feature type="region of interest" description="Disordered" evidence="1">
    <location>
        <begin position="171"/>
        <end position="198"/>
    </location>
</feature>
<keyword evidence="3" id="KW-1185">Reference proteome</keyword>
<dbReference type="EMBL" id="HE580273">
    <property type="protein sequence ID" value="CCK73443.1"/>
    <property type="molecule type" value="Genomic_DNA"/>
</dbReference>
<accession>J7SB03</accession>
<dbReference type="RefSeq" id="XP_003980119.1">
    <property type="nucleotide sequence ID" value="XM_003980070.1"/>
</dbReference>
<evidence type="ECO:0000256" key="1">
    <source>
        <dbReference type="SAM" id="MobiDB-lite"/>
    </source>
</evidence>
<dbReference type="GeneID" id="13926922"/>
<dbReference type="AlphaFoldDB" id="J7SB03"/>
<organism evidence="2 3">
    <name type="scientific">Naumovozyma dairenensis (strain ATCC 10597 / BCRC 20456 / CBS 421 / NBRC 0211 / NRRL Y-12639)</name>
    <name type="common">Saccharomyces dairenensis</name>
    <dbReference type="NCBI Taxonomy" id="1071378"/>
    <lineage>
        <taxon>Eukaryota</taxon>
        <taxon>Fungi</taxon>
        <taxon>Dikarya</taxon>
        <taxon>Ascomycota</taxon>
        <taxon>Saccharomycotina</taxon>
        <taxon>Saccharomycetes</taxon>
        <taxon>Saccharomycetales</taxon>
        <taxon>Saccharomycetaceae</taxon>
        <taxon>Naumovozyma</taxon>
    </lineage>
</organism>
<protein>
    <submittedName>
        <fullName evidence="2">Uncharacterized protein</fullName>
    </submittedName>
</protein>
<dbReference type="HOGENOM" id="CLU_1030923_0_0_1"/>